<dbReference type="AlphaFoldDB" id="A0A7K4MLG6"/>
<protein>
    <submittedName>
        <fullName evidence="2">Uncharacterized protein</fullName>
    </submittedName>
</protein>
<gene>
    <name evidence="2" type="ORF">HX850_03910</name>
</gene>
<evidence type="ECO:0000313" key="2">
    <source>
        <dbReference type="EMBL" id="NWJ30041.1"/>
    </source>
</evidence>
<organism evidence="2 3">
    <name type="scientific">Marine Group I thaumarchaeote</name>
    <dbReference type="NCBI Taxonomy" id="2511932"/>
    <lineage>
        <taxon>Archaea</taxon>
        <taxon>Nitrososphaerota</taxon>
        <taxon>Marine Group I</taxon>
    </lineage>
</organism>
<comment type="caution">
    <text evidence="2">The sequence shown here is derived from an EMBL/GenBank/DDBJ whole genome shotgun (WGS) entry which is preliminary data.</text>
</comment>
<name>A0A7K4MLG6_9ARCH</name>
<reference evidence="2 3" key="1">
    <citation type="journal article" date="2019" name="Environ. Microbiol.">
        <title>Genomics insights into ecotype formation of ammonia-oxidizing archaea in the deep ocean.</title>
        <authorList>
            <person name="Wang Y."/>
            <person name="Huang J.M."/>
            <person name="Cui G.J."/>
            <person name="Nunoura T."/>
            <person name="Takaki Y."/>
            <person name="Li W.L."/>
            <person name="Li J."/>
            <person name="Gao Z.M."/>
            <person name="Takai K."/>
            <person name="Zhang A.Q."/>
            <person name="Stepanauskas R."/>
        </authorList>
    </citation>
    <scope>NUCLEOTIDE SEQUENCE [LARGE SCALE GENOMIC DNA]</scope>
    <source>
        <strain evidence="2 3">C4</strain>
    </source>
</reference>
<dbReference type="EMBL" id="JACATK010000021">
    <property type="protein sequence ID" value="NWJ30041.1"/>
    <property type="molecule type" value="Genomic_DNA"/>
</dbReference>
<keyword evidence="1" id="KW-1133">Transmembrane helix</keyword>
<evidence type="ECO:0000313" key="3">
    <source>
        <dbReference type="Proteomes" id="UP000568446"/>
    </source>
</evidence>
<keyword evidence="1" id="KW-0472">Membrane</keyword>
<proteinExistence type="predicted"/>
<evidence type="ECO:0000256" key="1">
    <source>
        <dbReference type="SAM" id="Phobius"/>
    </source>
</evidence>
<sequence>MNSYNADKLQSERLEHFLNVNSLLKISLGLVLFTIISSALVYAETLSVDIEGNSFDIDYTATGMIVSGIEPDLEFVSLILTVDVTDSTGTLDITFERSFFDSIYEGLDDDFFVLIDQDFAYFTETETTTQSRTLSIEVPAGTDDIEIIGTVFGIPAETEETMMDETMEEETMEESTETVDETPKIQCGPGTILKNGACELDERCGPGTVLKDGVCVLDSTPKSSETSVKIVSREFITGVFAALGIAGAIGIILGIMYKVSKSKN</sequence>
<feature type="transmembrane region" description="Helical" evidence="1">
    <location>
        <begin position="23"/>
        <end position="43"/>
    </location>
</feature>
<dbReference type="Proteomes" id="UP000568446">
    <property type="component" value="Unassembled WGS sequence"/>
</dbReference>
<keyword evidence="1" id="KW-0812">Transmembrane</keyword>
<feature type="transmembrane region" description="Helical" evidence="1">
    <location>
        <begin position="235"/>
        <end position="257"/>
    </location>
</feature>
<accession>A0A7K4MLG6</accession>